<name>A0A1I1CF64_9BACT</name>
<dbReference type="Proteomes" id="UP000198790">
    <property type="component" value="Unassembled WGS sequence"/>
</dbReference>
<proteinExistence type="predicted"/>
<protein>
    <submittedName>
        <fullName evidence="1">Uncharacterized protein</fullName>
    </submittedName>
</protein>
<sequence length="56" mass="6268">MCLCGPKKILKVLSKKMGRKELNPYDPNFIYPTSDIRHPTSDIYFSIGCAFSKSAG</sequence>
<reference evidence="1 2" key="1">
    <citation type="submission" date="2016-10" db="EMBL/GenBank/DDBJ databases">
        <authorList>
            <person name="de Groot N.N."/>
        </authorList>
    </citation>
    <scope>NUCLEOTIDE SEQUENCE [LARGE SCALE GENOMIC DNA]</scope>
    <source>
        <strain evidence="1 2">DSM 23399</strain>
    </source>
</reference>
<evidence type="ECO:0000313" key="1">
    <source>
        <dbReference type="EMBL" id="SFB61291.1"/>
    </source>
</evidence>
<keyword evidence="2" id="KW-1185">Reference proteome</keyword>
<dbReference type="AlphaFoldDB" id="A0A1I1CF64"/>
<evidence type="ECO:0000313" key="2">
    <source>
        <dbReference type="Proteomes" id="UP000198790"/>
    </source>
</evidence>
<organism evidence="1 2">
    <name type="scientific">Algoriphagus aquimarinus</name>
    <dbReference type="NCBI Taxonomy" id="237018"/>
    <lineage>
        <taxon>Bacteria</taxon>
        <taxon>Pseudomonadati</taxon>
        <taxon>Bacteroidota</taxon>
        <taxon>Cytophagia</taxon>
        <taxon>Cytophagales</taxon>
        <taxon>Cyclobacteriaceae</taxon>
        <taxon>Algoriphagus</taxon>
    </lineage>
</organism>
<accession>A0A1I1CF64</accession>
<dbReference type="EMBL" id="FOKK01000033">
    <property type="protein sequence ID" value="SFB61291.1"/>
    <property type="molecule type" value="Genomic_DNA"/>
</dbReference>
<gene>
    <name evidence="1" type="ORF">SAMN04489723_13313</name>
</gene>